<dbReference type="PANTHER" id="PTHR32439">
    <property type="entry name" value="FERREDOXIN--NITRITE REDUCTASE, CHLOROPLASTIC"/>
    <property type="match status" value="1"/>
</dbReference>
<keyword evidence="6" id="KW-0408">Iron</keyword>
<dbReference type="PRINTS" id="PR00397">
    <property type="entry name" value="SIROHAEM"/>
</dbReference>
<sequence length="593" mass="65135">MPNESFLGDAAEGLDKVPSPPAAAKETKAQKVERLKRELNPWEAWSQVRRFAAEGRESVLPEWAGTYFKWWGIYTQGDGIGAVGGVGGEGKATEYFMMRVGIPNGILTPQQLRTIADITEKYARGIGDITTRQNIQMHWLTIESLPLVVDALEAVGLSPKGACGDVVRNVTGCPLAGTDPHEILDASPLARKVAETLTANPEFVNLPRKFKISITGCPVWCSYPEIDDIGLTGAVRDNNGQREVGYSIRVGGGLSKEPHFAVRLNAFVKPEQAEQVCIEVARIFRDADPLRESRNAARMKYLFLKQGWTAESFLAELNRRLGYDLDPAADETVPNDLYRDHTGVNPQRQPGLSSVGISVLRGRLTSAQLHSLADLAEEFGAKGEQGSTGELRCTVQQNILLINIPNDRVSELVERIHALGLHVEGTNFWRGTVACTGTEFCKLAIAETKGFARWLTDEMDARLPGFDQQLRINVTGCPNSCGQHWIADIGLEGKKIKHEGKMVDAFYFCVGGALGQHANFARPVGYRVPATEVPEAMERLLRTYLTGRTSASENLRMYFARHTDEDLRNQLAGTVVAAVERDLPTRPTPSNVG</sequence>
<accession>A0ABW9KKU2</accession>
<evidence type="ECO:0000256" key="8">
    <source>
        <dbReference type="SAM" id="MobiDB-lite"/>
    </source>
</evidence>
<dbReference type="Pfam" id="PF03460">
    <property type="entry name" value="NIR_SIR_ferr"/>
    <property type="match status" value="2"/>
</dbReference>
<dbReference type="Proteomes" id="UP001634747">
    <property type="component" value="Unassembled WGS sequence"/>
</dbReference>
<feature type="domain" description="Nitrite/sulphite reductase 4Fe-4S" evidence="9">
    <location>
        <begin position="428"/>
        <end position="558"/>
    </location>
</feature>
<feature type="domain" description="Nitrite/sulphite reductase 4Fe-4S" evidence="9">
    <location>
        <begin position="163"/>
        <end position="322"/>
    </location>
</feature>
<evidence type="ECO:0000259" key="9">
    <source>
        <dbReference type="Pfam" id="PF01077"/>
    </source>
</evidence>
<dbReference type="EMBL" id="JBJYXY010000001">
    <property type="protein sequence ID" value="MFN2976381.1"/>
    <property type="molecule type" value="Genomic_DNA"/>
</dbReference>
<dbReference type="InterPro" id="IPR006066">
    <property type="entry name" value="NO2/SO3_Rdtase_FeS/sirohaem_BS"/>
</dbReference>
<keyword evidence="3" id="KW-0349">Heme</keyword>
<dbReference type="EC" id="1.8.7.1" evidence="11"/>
<dbReference type="InterPro" id="IPR051329">
    <property type="entry name" value="NIR_SIR_4Fe-4S"/>
</dbReference>
<dbReference type="GO" id="GO:0050311">
    <property type="term" value="F:sulfite reductase (ferredoxin) activity"/>
    <property type="evidence" value="ECO:0007669"/>
    <property type="project" value="UniProtKB-EC"/>
</dbReference>
<dbReference type="SUPFAM" id="SSF56014">
    <property type="entry name" value="Nitrite and sulphite reductase 4Fe-4S domain-like"/>
    <property type="match status" value="2"/>
</dbReference>
<keyword evidence="2" id="KW-0004">4Fe-4S</keyword>
<dbReference type="PANTHER" id="PTHR32439:SF0">
    <property type="entry name" value="FERREDOXIN--NITRITE REDUCTASE, CHLOROPLASTIC"/>
    <property type="match status" value="1"/>
</dbReference>
<dbReference type="PROSITE" id="PS00365">
    <property type="entry name" value="NIR_SIR"/>
    <property type="match status" value="2"/>
</dbReference>
<dbReference type="InterPro" id="IPR006067">
    <property type="entry name" value="NO2/SO3_Rdtase_4Fe4S_dom"/>
</dbReference>
<comment type="caution">
    <text evidence="11">The sequence shown here is derived from an EMBL/GenBank/DDBJ whole genome shotgun (WGS) entry which is preliminary data.</text>
</comment>
<dbReference type="RefSeq" id="WP_263412139.1">
    <property type="nucleotide sequence ID" value="NZ_BAABBH010000001.1"/>
</dbReference>
<evidence type="ECO:0000256" key="4">
    <source>
        <dbReference type="ARBA" id="ARBA00022723"/>
    </source>
</evidence>
<dbReference type="InterPro" id="IPR036136">
    <property type="entry name" value="Nit/Sulf_reduc_fer-like_dom_sf"/>
</dbReference>
<protein>
    <submittedName>
        <fullName evidence="11">Nitrite/sulfite reductase</fullName>
        <ecNumber evidence="11">1.8.7.1</ecNumber>
    </submittedName>
</protein>
<dbReference type="InterPro" id="IPR005117">
    <property type="entry name" value="NiRdtase/SiRdtase_haem-b_fer"/>
</dbReference>
<name>A0ABW9KKU2_9BACT</name>
<dbReference type="InterPro" id="IPR045854">
    <property type="entry name" value="NO2/SO3_Rdtase_4Fe4S_sf"/>
</dbReference>
<organism evidence="11 12">
    <name type="scientific">Terriglobus aquaticus</name>
    <dbReference type="NCBI Taxonomy" id="940139"/>
    <lineage>
        <taxon>Bacteria</taxon>
        <taxon>Pseudomonadati</taxon>
        <taxon>Acidobacteriota</taxon>
        <taxon>Terriglobia</taxon>
        <taxon>Terriglobales</taxon>
        <taxon>Acidobacteriaceae</taxon>
        <taxon>Terriglobus</taxon>
    </lineage>
</organism>
<dbReference type="Gene3D" id="3.90.480.20">
    <property type="match status" value="1"/>
</dbReference>
<keyword evidence="5 11" id="KW-0560">Oxidoreductase</keyword>
<comment type="similarity">
    <text evidence="1">Belongs to the nitrite and sulfite reductase 4Fe-4S domain family.</text>
</comment>
<evidence type="ECO:0000256" key="3">
    <source>
        <dbReference type="ARBA" id="ARBA00022617"/>
    </source>
</evidence>
<feature type="region of interest" description="Disordered" evidence="8">
    <location>
        <begin position="1"/>
        <end position="30"/>
    </location>
</feature>
<proteinExistence type="inferred from homology"/>
<keyword evidence="12" id="KW-1185">Reference proteome</keyword>
<evidence type="ECO:0000256" key="2">
    <source>
        <dbReference type="ARBA" id="ARBA00022485"/>
    </source>
</evidence>
<evidence type="ECO:0000256" key="5">
    <source>
        <dbReference type="ARBA" id="ARBA00023002"/>
    </source>
</evidence>
<evidence type="ECO:0000256" key="6">
    <source>
        <dbReference type="ARBA" id="ARBA00023004"/>
    </source>
</evidence>
<gene>
    <name evidence="11" type="ORF">ACK2TP_11465</name>
</gene>
<feature type="domain" description="Nitrite/Sulfite reductase ferredoxin-like" evidence="10">
    <location>
        <begin position="346"/>
        <end position="418"/>
    </location>
</feature>
<evidence type="ECO:0000256" key="1">
    <source>
        <dbReference type="ARBA" id="ARBA00010429"/>
    </source>
</evidence>
<evidence type="ECO:0000259" key="10">
    <source>
        <dbReference type="Pfam" id="PF03460"/>
    </source>
</evidence>
<feature type="domain" description="Nitrite/Sulfite reductase ferredoxin-like" evidence="10">
    <location>
        <begin position="93"/>
        <end position="155"/>
    </location>
</feature>
<dbReference type="Pfam" id="PF01077">
    <property type="entry name" value="NIR_SIR"/>
    <property type="match status" value="2"/>
</dbReference>
<keyword evidence="4" id="KW-0479">Metal-binding</keyword>
<keyword evidence="7" id="KW-0411">Iron-sulfur</keyword>
<dbReference type="Gene3D" id="3.30.413.10">
    <property type="entry name" value="Sulfite Reductase Hemoprotein, domain 1"/>
    <property type="match status" value="2"/>
</dbReference>
<evidence type="ECO:0000313" key="12">
    <source>
        <dbReference type="Proteomes" id="UP001634747"/>
    </source>
</evidence>
<reference evidence="11 12" key="1">
    <citation type="submission" date="2024-12" db="EMBL/GenBank/DDBJ databases">
        <authorList>
            <person name="Lee Y."/>
        </authorList>
    </citation>
    <scope>NUCLEOTIDE SEQUENCE [LARGE SCALE GENOMIC DNA]</scope>
    <source>
        <strain evidence="11 12">03SUJ4</strain>
    </source>
</reference>
<evidence type="ECO:0000256" key="7">
    <source>
        <dbReference type="ARBA" id="ARBA00023014"/>
    </source>
</evidence>
<evidence type="ECO:0000313" key="11">
    <source>
        <dbReference type="EMBL" id="MFN2976381.1"/>
    </source>
</evidence>
<dbReference type="SUPFAM" id="SSF55124">
    <property type="entry name" value="Nitrite/Sulfite reductase N-terminal domain-like"/>
    <property type="match status" value="2"/>
</dbReference>